<reference evidence="2 3" key="1">
    <citation type="journal article" date="2015" name="Stand. Genomic Sci.">
        <title>Genomic Encyclopedia of Bacterial and Archaeal Type Strains, Phase III: the genomes of soil and plant-associated and newly described type strains.</title>
        <authorList>
            <person name="Whitman W.B."/>
            <person name="Woyke T."/>
            <person name="Klenk H.P."/>
            <person name="Zhou Y."/>
            <person name="Lilburn T.G."/>
            <person name="Beck B.J."/>
            <person name="De Vos P."/>
            <person name="Vandamme P."/>
            <person name="Eisen J.A."/>
            <person name="Garrity G."/>
            <person name="Hugenholtz P."/>
            <person name="Kyrpides N.C."/>
        </authorList>
    </citation>
    <scope>NUCLEOTIDE SEQUENCE [LARGE SCALE GENOMIC DNA]</scope>
    <source>
        <strain evidence="2 3">VKM Ac-2541</strain>
    </source>
</reference>
<sequence>MAPPDLPHRPSDGGHANISPKGGHGTLQVLGPKELAYVDLFGSGIETVAHLKQNGRIVIMFCAFEGPPKVLRVHGRGQVLELADPAFAELLGL</sequence>
<gene>
    <name evidence="2" type="ORF">EV646_105395</name>
</gene>
<accession>A0A4R2IUR6</accession>
<dbReference type="AlphaFoldDB" id="A0A4R2IUR6"/>
<dbReference type="PANTHER" id="PTHR39336:SF1">
    <property type="entry name" value="PYRIDOXAMINE PHOSPHATE OXIDASE FAMILY PROTEIN (AFU_ORTHOLOGUE AFUA_6G11440)"/>
    <property type="match status" value="1"/>
</dbReference>
<organism evidence="2 3">
    <name type="scientific">Kribbella antiqua</name>
    <dbReference type="NCBI Taxonomy" id="2512217"/>
    <lineage>
        <taxon>Bacteria</taxon>
        <taxon>Bacillati</taxon>
        <taxon>Actinomycetota</taxon>
        <taxon>Actinomycetes</taxon>
        <taxon>Propionibacteriales</taxon>
        <taxon>Kribbellaceae</taxon>
        <taxon>Kribbella</taxon>
    </lineage>
</organism>
<evidence type="ECO:0000313" key="2">
    <source>
        <dbReference type="EMBL" id="TCO47838.1"/>
    </source>
</evidence>
<keyword evidence="3" id="KW-1185">Reference proteome</keyword>
<protein>
    <recommendedName>
        <fullName evidence="4">Pyridoxamine 5'-phosphate oxidase</fullName>
    </recommendedName>
</protein>
<dbReference type="Proteomes" id="UP000295573">
    <property type="component" value="Unassembled WGS sequence"/>
</dbReference>
<comment type="caution">
    <text evidence="2">The sequence shown here is derived from an EMBL/GenBank/DDBJ whole genome shotgun (WGS) entry which is preliminary data.</text>
</comment>
<dbReference type="Gene3D" id="2.30.110.10">
    <property type="entry name" value="Electron Transport, Fmn-binding Protein, Chain A"/>
    <property type="match status" value="1"/>
</dbReference>
<dbReference type="RefSeq" id="WP_132149631.1">
    <property type="nucleotide sequence ID" value="NZ_SLWR01000005.1"/>
</dbReference>
<name>A0A4R2IUR6_9ACTN</name>
<evidence type="ECO:0008006" key="4">
    <source>
        <dbReference type="Google" id="ProtNLM"/>
    </source>
</evidence>
<proteinExistence type="predicted"/>
<dbReference type="SUPFAM" id="SSF50475">
    <property type="entry name" value="FMN-binding split barrel"/>
    <property type="match status" value="1"/>
</dbReference>
<dbReference type="EMBL" id="SLWR01000005">
    <property type="protein sequence ID" value="TCO47838.1"/>
    <property type="molecule type" value="Genomic_DNA"/>
</dbReference>
<dbReference type="InterPro" id="IPR012349">
    <property type="entry name" value="Split_barrel_FMN-bd"/>
</dbReference>
<feature type="region of interest" description="Disordered" evidence="1">
    <location>
        <begin position="1"/>
        <end position="25"/>
    </location>
</feature>
<evidence type="ECO:0000313" key="3">
    <source>
        <dbReference type="Proteomes" id="UP000295573"/>
    </source>
</evidence>
<evidence type="ECO:0000256" key="1">
    <source>
        <dbReference type="SAM" id="MobiDB-lite"/>
    </source>
</evidence>
<dbReference type="PANTHER" id="PTHR39336">
    <property type="entry name" value="PYRIDOXAMINE PHOSPHATE OXIDASE FAMILY PROTEIN (AFU_ORTHOLOGUE AFUA_6G11440)"/>
    <property type="match status" value="1"/>
</dbReference>
<dbReference type="OrthoDB" id="115989at2"/>
<feature type="compositionally biased region" description="Basic and acidic residues" evidence="1">
    <location>
        <begin position="1"/>
        <end position="12"/>
    </location>
</feature>